<protein>
    <recommendedName>
        <fullName evidence="5">Maltokinase N-terminal cap domain-containing protein</fullName>
    </recommendedName>
</protein>
<sequence>MALLHKAKITPGKLELIAAWLPGRAWYAGPADGEVVRVGSFRFDDPAGEVGVETSLVRVGDGPTYQVPLTYRGAPLDGADGWLVGTTEHSVLGPRWVYDACGDPVYAATLAHAIYTGGGQAEEYFEVDGRREVRPPNMTLAVDGAPNAPAPAVGSIGQVLPEDPTVIVSDAVQLTVVRRLDGHDRLAGTVLTGTWPGQPAPVPLAYAATR</sequence>
<evidence type="ECO:0000256" key="4">
    <source>
        <dbReference type="ARBA" id="ARBA00022840"/>
    </source>
</evidence>
<organism evidence="6 7">
    <name type="scientific">Micromonospora zhanjiangensis</name>
    <dbReference type="NCBI Taxonomy" id="1522057"/>
    <lineage>
        <taxon>Bacteria</taxon>
        <taxon>Bacillati</taxon>
        <taxon>Actinomycetota</taxon>
        <taxon>Actinomycetes</taxon>
        <taxon>Micromonosporales</taxon>
        <taxon>Micromonosporaceae</taxon>
        <taxon>Micromonospora</taxon>
    </lineage>
</organism>
<dbReference type="NCBIfam" id="NF047744">
    <property type="entry name" value="CG0192_rel"/>
    <property type="match status" value="1"/>
</dbReference>
<reference evidence="7" key="1">
    <citation type="journal article" date="2019" name="Int. J. Syst. Evol. Microbiol.">
        <title>The Global Catalogue of Microorganisms (GCM) 10K type strain sequencing project: providing services to taxonomists for standard genome sequencing and annotation.</title>
        <authorList>
            <consortium name="The Broad Institute Genomics Platform"/>
            <consortium name="The Broad Institute Genome Sequencing Center for Infectious Disease"/>
            <person name="Wu L."/>
            <person name="Ma J."/>
        </authorList>
    </citation>
    <scope>NUCLEOTIDE SEQUENCE [LARGE SCALE GENOMIC DNA]</scope>
    <source>
        <strain evidence="7">2902at01</strain>
    </source>
</reference>
<feature type="domain" description="Maltokinase N-terminal cap" evidence="5">
    <location>
        <begin position="20"/>
        <end position="103"/>
    </location>
</feature>
<accession>A0ABV8KVK0</accession>
<evidence type="ECO:0000256" key="2">
    <source>
        <dbReference type="ARBA" id="ARBA00022741"/>
    </source>
</evidence>
<name>A0ABV8KVK0_9ACTN</name>
<proteinExistence type="predicted"/>
<dbReference type="Pfam" id="PF18085">
    <property type="entry name" value="Mak_N_cap"/>
    <property type="match status" value="1"/>
</dbReference>
<gene>
    <name evidence="6" type="ORF">ACFOX0_29925</name>
</gene>
<dbReference type="EMBL" id="JBHSBN010000034">
    <property type="protein sequence ID" value="MFC4110127.1"/>
    <property type="molecule type" value="Genomic_DNA"/>
</dbReference>
<dbReference type="RefSeq" id="WP_377552285.1">
    <property type="nucleotide sequence ID" value="NZ_JBHSBN010000034.1"/>
</dbReference>
<keyword evidence="1" id="KW-0808">Transferase</keyword>
<keyword evidence="3" id="KW-0418">Kinase</keyword>
<evidence type="ECO:0000259" key="5">
    <source>
        <dbReference type="Pfam" id="PF18085"/>
    </source>
</evidence>
<dbReference type="InterPro" id="IPR040999">
    <property type="entry name" value="Mak_N_cap"/>
</dbReference>
<keyword evidence="7" id="KW-1185">Reference proteome</keyword>
<dbReference type="Proteomes" id="UP001595868">
    <property type="component" value="Unassembled WGS sequence"/>
</dbReference>
<keyword evidence="4" id="KW-0067">ATP-binding</keyword>
<evidence type="ECO:0000256" key="1">
    <source>
        <dbReference type="ARBA" id="ARBA00022679"/>
    </source>
</evidence>
<evidence type="ECO:0000313" key="7">
    <source>
        <dbReference type="Proteomes" id="UP001595868"/>
    </source>
</evidence>
<comment type="caution">
    <text evidence="6">The sequence shown here is derived from an EMBL/GenBank/DDBJ whole genome shotgun (WGS) entry which is preliminary data.</text>
</comment>
<evidence type="ECO:0000256" key="3">
    <source>
        <dbReference type="ARBA" id="ARBA00022777"/>
    </source>
</evidence>
<keyword evidence="2" id="KW-0547">Nucleotide-binding</keyword>
<evidence type="ECO:0000313" key="6">
    <source>
        <dbReference type="EMBL" id="MFC4110127.1"/>
    </source>
</evidence>